<name>A0A498R7P7_9FIRM</name>
<dbReference type="PANTHER" id="PTHR24320:SF282">
    <property type="entry name" value="WW DOMAIN-CONTAINING OXIDOREDUCTASE"/>
    <property type="match status" value="1"/>
</dbReference>
<dbReference type="SUPFAM" id="SSF51735">
    <property type="entry name" value="NAD(P)-binding Rossmann-fold domains"/>
    <property type="match status" value="1"/>
</dbReference>
<dbReference type="Gene3D" id="3.40.50.720">
    <property type="entry name" value="NAD(P)-binding Rossmann-like Domain"/>
    <property type="match status" value="1"/>
</dbReference>
<dbReference type="Pfam" id="PF00106">
    <property type="entry name" value="adh_short"/>
    <property type="match status" value="1"/>
</dbReference>
<evidence type="ECO:0000313" key="4">
    <source>
        <dbReference type="EMBL" id="VBB06927.1"/>
    </source>
</evidence>
<dbReference type="EMBL" id="UPPP01000069">
    <property type="protein sequence ID" value="VBB06927.1"/>
    <property type="molecule type" value="Genomic_DNA"/>
</dbReference>
<sequence>MNENKLQKPIASPYGHFTKANEIVNGMNLSGKLAVVTGGYTGIGLYTTKALTSAGARVIVLARDLARARRNLRGINNIEIEYFDLLKPDTIDAVADKVLKTGRPVHYLINSAGIINTPLTRDKRGYEYQFATNHLGHFQLTARLYPALKMANGARVIEVASRGHRFGSVLFDDVHFNRTEYNGMRAYAQSKSATALFAVKLDELAKKDKVRAFAVHPGPIPTSDLFAESLVGIKPPWVVSLIRLSAQVMRGLHVTELLNILRHPRIEDAFKTIEQGASTLVWCAVSSDLNDLGGVYCEDCNIAQAVSADSDEPYGVRPWAINPELATRLWKLSEELTGVTFRF</sequence>
<dbReference type="GO" id="GO:0016491">
    <property type="term" value="F:oxidoreductase activity"/>
    <property type="evidence" value="ECO:0007669"/>
    <property type="project" value="UniProtKB-KW"/>
</dbReference>
<evidence type="ECO:0000256" key="2">
    <source>
        <dbReference type="ARBA" id="ARBA00022857"/>
    </source>
</evidence>
<proteinExistence type="inferred from homology"/>
<organism evidence="4 5">
    <name type="scientific">Lucifera butyrica</name>
    <dbReference type="NCBI Taxonomy" id="1351585"/>
    <lineage>
        <taxon>Bacteria</taxon>
        <taxon>Bacillati</taxon>
        <taxon>Bacillota</taxon>
        <taxon>Negativicutes</taxon>
        <taxon>Veillonellales</taxon>
        <taxon>Veillonellaceae</taxon>
        <taxon>Lucifera</taxon>
    </lineage>
</organism>
<keyword evidence="2" id="KW-0521">NADP</keyword>
<keyword evidence="3" id="KW-0560">Oxidoreductase</keyword>
<dbReference type="InterPro" id="IPR002347">
    <property type="entry name" value="SDR_fam"/>
</dbReference>
<keyword evidence="5" id="KW-1185">Reference proteome</keyword>
<evidence type="ECO:0000256" key="1">
    <source>
        <dbReference type="ARBA" id="ARBA00006484"/>
    </source>
</evidence>
<gene>
    <name evidence="4" type="ORF">LUCI_2169</name>
</gene>
<comment type="similarity">
    <text evidence="1">Belongs to the short-chain dehydrogenases/reductases (SDR) family.</text>
</comment>
<dbReference type="RefSeq" id="WP_207857470.1">
    <property type="nucleotide sequence ID" value="NZ_UPPP01000069.1"/>
</dbReference>
<dbReference type="AlphaFoldDB" id="A0A498R7P7"/>
<protein>
    <submittedName>
        <fullName evidence="4">Short-chain dehydrogenase/reductase sdr</fullName>
    </submittedName>
</protein>
<evidence type="ECO:0000256" key="3">
    <source>
        <dbReference type="ARBA" id="ARBA00023002"/>
    </source>
</evidence>
<dbReference type="PANTHER" id="PTHR24320">
    <property type="entry name" value="RETINOL DEHYDROGENASE"/>
    <property type="match status" value="1"/>
</dbReference>
<dbReference type="Proteomes" id="UP000277811">
    <property type="component" value="Unassembled WGS sequence"/>
</dbReference>
<dbReference type="PRINTS" id="PR00081">
    <property type="entry name" value="GDHRDH"/>
</dbReference>
<dbReference type="InterPro" id="IPR036291">
    <property type="entry name" value="NAD(P)-bd_dom_sf"/>
</dbReference>
<evidence type="ECO:0000313" key="5">
    <source>
        <dbReference type="Proteomes" id="UP000277811"/>
    </source>
</evidence>
<reference evidence="4 5" key="1">
    <citation type="submission" date="2018-06" db="EMBL/GenBank/DDBJ databases">
        <authorList>
            <person name="Strepis N."/>
        </authorList>
    </citation>
    <scope>NUCLEOTIDE SEQUENCE [LARGE SCALE GENOMIC DNA]</scope>
    <source>
        <strain evidence="4">LUCI</strain>
    </source>
</reference>
<accession>A0A498R7P7</accession>